<organism evidence="4 5">
    <name type="scientific">Epilithonimonas ginsengisoli</name>
    <dbReference type="NCBI Taxonomy" id="1245592"/>
    <lineage>
        <taxon>Bacteria</taxon>
        <taxon>Pseudomonadati</taxon>
        <taxon>Bacteroidota</taxon>
        <taxon>Flavobacteriia</taxon>
        <taxon>Flavobacteriales</taxon>
        <taxon>Weeksellaceae</taxon>
        <taxon>Chryseobacterium group</taxon>
        <taxon>Epilithonimonas</taxon>
    </lineage>
</organism>
<dbReference type="RefSeq" id="WP_063971057.1">
    <property type="nucleotide sequence ID" value="NZ_JAMXLT020000001.1"/>
</dbReference>
<comment type="caution">
    <text evidence="4">The sequence shown here is derived from an EMBL/GenBank/DDBJ whole genome shotgun (WGS) entry which is preliminary data.</text>
</comment>
<dbReference type="NCBIfam" id="TIGR04183">
    <property type="entry name" value="Por_Secre_tail"/>
    <property type="match status" value="1"/>
</dbReference>
<proteinExistence type="predicted"/>
<feature type="chain" id="PRO_5046393474" evidence="2">
    <location>
        <begin position="23"/>
        <end position="159"/>
    </location>
</feature>
<protein>
    <submittedName>
        <fullName evidence="4">T9SS type A sorting domain-containing protein</fullName>
    </submittedName>
</protein>
<evidence type="ECO:0000256" key="1">
    <source>
        <dbReference type="ARBA" id="ARBA00022729"/>
    </source>
</evidence>
<feature type="domain" description="Secretion system C-terminal sorting" evidence="3">
    <location>
        <begin position="85"/>
        <end position="154"/>
    </location>
</feature>
<evidence type="ECO:0000256" key="2">
    <source>
        <dbReference type="SAM" id="SignalP"/>
    </source>
</evidence>
<feature type="signal peptide" evidence="2">
    <location>
        <begin position="1"/>
        <end position="22"/>
    </location>
</feature>
<keyword evidence="1 2" id="KW-0732">Signal</keyword>
<dbReference type="Proteomes" id="UP001204439">
    <property type="component" value="Unassembled WGS sequence"/>
</dbReference>
<dbReference type="Pfam" id="PF18962">
    <property type="entry name" value="Por_Secre_tail"/>
    <property type="match status" value="1"/>
</dbReference>
<name>A0ABU4JCU4_9FLAO</name>
<dbReference type="InterPro" id="IPR026444">
    <property type="entry name" value="Secre_tail"/>
</dbReference>
<sequence length="159" mass="17821">MSKILLMKFLALIIIPFGLTKAQTAILTTGTTATGASGSTTYSVGQVAYSQKGADQEVMEGVQQAYEITTLEVDNESIMEKKILLYPNPVRDFLNVDFGKENFHNSNYVLFDSQGKLIRSGNLLQQKTELNMTELPSSVYIIQIFQDRKNIKTFKIIKK</sequence>
<dbReference type="EMBL" id="JAMXLT020000001">
    <property type="protein sequence ID" value="MDW8547481.1"/>
    <property type="molecule type" value="Genomic_DNA"/>
</dbReference>
<gene>
    <name evidence="4" type="ORF">NG800_001075</name>
</gene>
<evidence type="ECO:0000313" key="5">
    <source>
        <dbReference type="Proteomes" id="UP001204439"/>
    </source>
</evidence>
<evidence type="ECO:0000313" key="4">
    <source>
        <dbReference type="EMBL" id="MDW8547481.1"/>
    </source>
</evidence>
<evidence type="ECO:0000259" key="3">
    <source>
        <dbReference type="Pfam" id="PF18962"/>
    </source>
</evidence>
<accession>A0ABU4JCU4</accession>
<keyword evidence="5" id="KW-1185">Reference proteome</keyword>
<reference evidence="4 5" key="1">
    <citation type="submission" date="2023-11" db="EMBL/GenBank/DDBJ databases">
        <title>First isolation, identification, and characterization of non-pathogenic Epilithonimonas ginsengisoli isolated from diseased farmed rainbow trout (Oncorhynchus mykiss) in Chile.</title>
        <authorList>
            <person name="Miranda C.D."/>
            <person name="Irgang R."/>
            <person name="Concha C."/>
            <person name="Rojas R."/>
            <person name="Avendano R."/>
        </authorList>
    </citation>
    <scope>NUCLEOTIDE SEQUENCE [LARGE SCALE GENOMIC DNA]</scope>
    <source>
        <strain evidence="4 5">FP99</strain>
    </source>
</reference>